<evidence type="ECO:0000313" key="4">
    <source>
        <dbReference type="EMBL" id="KAG7546356.1"/>
    </source>
</evidence>
<feature type="region of interest" description="Disordered" evidence="2">
    <location>
        <begin position="218"/>
        <end position="239"/>
    </location>
</feature>
<evidence type="ECO:0000313" key="5">
    <source>
        <dbReference type="Proteomes" id="UP000694251"/>
    </source>
</evidence>
<sequence length="387" mass="42209">MEFFLEMLLTAVVALLFSFLVAKLVSLATVENRGNDLSSSDQAEKHEIGVGDEFVTEEVRFGMKMDARRVLESERNFQVVEDNVELVDRFQTVADRVYELAEAATGNAKICGDREKLVVLSAEAESSAAVSSENNVIVRGQDEQSDSAEEIGSDQREELMVRTTEAESTSSVSPENVVAEETKSQGQEGPIELGKSVCVEKEEGGGDVVVAESEELRVEESSDTVEESETEAENEEKTELTIEEDDDWEGIERSELEKAFAAAAKLLEESGKAEEIGAEAKMELFGLHKIATEGSCREAQPMAVMVTARAKWNAWQKLGNMSQEEAMEQYLALVSKEIPGLMNAGHTVGKMSEMETSVGLPPNSGSLEDPTNLDTTGVDESSKKGER</sequence>
<dbReference type="AlphaFoldDB" id="A0A8T1YJQ8"/>
<gene>
    <name evidence="4" type="ORF">ISN44_As12g017290</name>
</gene>
<dbReference type="PANTHER" id="PTHR23310">
    <property type="entry name" value="ACYL-COA-BINDING PROTEIN, ACBP"/>
    <property type="match status" value="1"/>
</dbReference>
<dbReference type="GO" id="GO:0000062">
    <property type="term" value="F:fatty-acyl-CoA binding"/>
    <property type="evidence" value="ECO:0007669"/>
    <property type="project" value="InterPro"/>
</dbReference>
<feature type="compositionally biased region" description="Acidic residues" evidence="2">
    <location>
        <begin position="143"/>
        <end position="152"/>
    </location>
</feature>
<dbReference type="Proteomes" id="UP000694251">
    <property type="component" value="Chromosome 12"/>
</dbReference>
<dbReference type="EMBL" id="JAEFBJ010000012">
    <property type="protein sequence ID" value="KAG7546356.1"/>
    <property type="molecule type" value="Genomic_DNA"/>
</dbReference>
<name>A0A8T1YJQ8_ARASU</name>
<protein>
    <submittedName>
        <fullName evidence="4">Acyl-CoA-binding protein ACBP</fullName>
    </submittedName>
</protein>
<feature type="domain" description="ACB" evidence="3">
    <location>
        <begin position="256"/>
        <end position="343"/>
    </location>
</feature>
<evidence type="ECO:0000256" key="2">
    <source>
        <dbReference type="SAM" id="MobiDB-lite"/>
    </source>
</evidence>
<dbReference type="PANTHER" id="PTHR23310:SF122">
    <property type="entry name" value="ACYL-COA-BINDING DOMAIN-CONTAINING PROTEIN 3"/>
    <property type="match status" value="1"/>
</dbReference>
<feature type="compositionally biased region" description="Acidic residues" evidence="2">
    <location>
        <begin position="221"/>
        <end position="234"/>
    </location>
</feature>
<comment type="caution">
    <text evidence="4">The sequence shown here is derived from an EMBL/GenBank/DDBJ whole genome shotgun (WGS) entry which is preliminary data.</text>
</comment>
<accession>A0A8T1YJQ8</accession>
<feature type="region of interest" description="Disordered" evidence="2">
    <location>
        <begin position="140"/>
        <end position="189"/>
    </location>
</feature>
<dbReference type="OrthoDB" id="71307at2759"/>
<keyword evidence="5" id="KW-1185">Reference proteome</keyword>
<organism evidence="4 5">
    <name type="scientific">Arabidopsis suecica</name>
    <name type="common">Swedish thale-cress</name>
    <name type="synonym">Cardaminopsis suecica</name>
    <dbReference type="NCBI Taxonomy" id="45249"/>
    <lineage>
        <taxon>Eukaryota</taxon>
        <taxon>Viridiplantae</taxon>
        <taxon>Streptophyta</taxon>
        <taxon>Embryophyta</taxon>
        <taxon>Tracheophyta</taxon>
        <taxon>Spermatophyta</taxon>
        <taxon>Magnoliopsida</taxon>
        <taxon>eudicotyledons</taxon>
        <taxon>Gunneridae</taxon>
        <taxon>Pentapetalae</taxon>
        <taxon>rosids</taxon>
        <taxon>malvids</taxon>
        <taxon>Brassicales</taxon>
        <taxon>Brassicaceae</taxon>
        <taxon>Camelineae</taxon>
        <taxon>Arabidopsis</taxon>
    </lineage>
</organism>
<dbReference type="PROSITE" id="PS51228">
    <property type="entry name" value="ACB_2"/>
    <property type="match status" value="1"/>
</dbReference>
<dbReference type="Pfam" id="PF00887">
    <property type="entry name" value="ACBP"/>
    <property type="match status" value="1"/>
</dbReference>
<feature type="region of interest" description="Disordered" evidence="2">
    <location>
        <begin position="350"/>
        <end position="387"/>
    </location>
</feature>
<dbReference type="GO" id="GO:0006631">
    <property type="term" value="P:fatty acid metabolic process"/>
    <property type="evidence" value="ECO:0007669"/>
    <property type="project" value="TreeGrafter"/>
</dbReference>
<dbReference type="InterPro" id="IPR000582">
    <property type="entry name" value="Acyl-CoA-binding_protein"/>
</dbReference>
<comment type="similarity">
    <text evidence="1">Belongs to the ACBP family.</text>
</comment>
<proteinExistence type="inferred from homology"/>
<reference evidence="4 5" key="1">
    <citation type="submission" date="2020-12" db="EMBL/GenBank/DDBJ databases">
        <title>Concerted genomic and epigenomic changes stabilize Arabidopsis allopolyploids.</title>
        <authorList>
            <person name="Chen Z."/>
        </authorList>
    </citation>
    <scope>NUCLEOTIDE SEQUENCE [LARGE SCALE GENOMIC DNA]</scope>
    <source>
        <strain evidence="4">As9502</strain>
        <tissue evidence="4">Leaf</tissue>
    </source>
</reference>
<evidence type="ECO:0000259" key="3">
    <source>
        <dbReference type="PROSITE" id="PS51228"/>
    </source>
</evidence>
<evidence type="ECO:0000256" key="1">
    <source>
        <dbReference type="ARBA" id="ARBA00005567"/>
    </source>
</evidence>